<evidence type="ECO:0000313" key="2">
    <source>
        <dbReference type="Proteomes" id="UP000253831"/>
    </source>
</evidence>
<dbReference type="Proteomes" id="UP000253831">
    <property type="component" value="Unassembled WGS sequence"/>
</dbReference>
<evidence type="ECO:0000313" key="1">
    <source>
        <dbReference type="EMBL" id="RDE52518.1"/>
    </source>
</evidence>
<protein>
    <submittedName>
        <fullName evidence="1">Uncharacterized protein</fullName>
    </submittedName>
</protein>
<name>A0A369XYT8_9PROT</name>
<dbReference type="EMBL" id="QPGA01000001">
    <property type="protein sequence ID" value="RDE52518.1"/>
    <property type="molecule type" value="Genomic_DNA"/>
</dbReference>
<sequence>MKDMENFSRLVRKTRKENLPLLERYVARCDQQTSKSIDWSQPIDKVRESIVAAMGAVIGQTRKKLEDRAERIYLMAKQSGHEAVRSLGKGLEFPGKEDLPDGMARMLWLYLEKNDAFVYAEEARYAIEHRLSPKTYSAFSGPRDLALTVTDASKQQFASKIAGLMNVEPNEIAISDFTRSGYSVQSDDGEEETEQVTLYQFSAAVNTEANSFETVRNGQVETGYFVPCNKIRLTYEPASGAIEVYAPSIGMRRDIARAFADTIMMHEFTSETIPLEDYDLESFKKPRAFPANGENIGAIRVTQIKVERRHEVGGGDNSTKKAAYNALDIRLHRNEPRSIWAVAQDDFNISDLTPYEVKQVRIVIGIPKQVERRAHGLSVLITTPNGCSNGNMSGEERELRDRLLRHWQIVNVF</sequence>
<reference evidence="1 2" key="1">
    <citation type="submission" date="2018-05" db="EMBL/GenBank/DDBJ databases">
        <title>Integrated omic analyses show evidence that a Ca. Accumulibacter phosphatis strain performs denitrification under micro-aerobic conditions.</title>
        <authorList>
            <person name="Camejo P.Y."/>
            <person name="Katherine M.D."/>
            <person name="Daniel N.R."/>
        </authorList>
    </citation>
    <scope>NUCLEOTIDE SEQUENCE [LARGE SCALE GENOMIC DNA]</scope>
    <source>
        <strain evidence="1">UW-LDO-IC</strain>
    </source>
</reference>
<comment type="caution">
    <text evidence="1">The sequence shown here is derived from an EMBL/GenBank/DDBJ whole genome shotgun (WGS) entry which is preliminary data.</text>
</comment>
<dbReference type="AlphaFoldDB" id="A0A369XYT8"/>
<proteinExistence type="predicted"/>
<gene>
    <name evidence="1" type="ORF">DVS81_01855</name>
</gene>
<accession>A0A369XYT8</accession>
<organism evidence="1 2">
    <name type="scientific">Candidatus Accumulibacter meliphilus</name>
    <dbReference type="NCBI Taxonomy" id="2211374"/>
    <lineage>
        <taxon>Bacteria</taxon>
        <taxon>Pseudomonadati</taxon>
        <taxon>Pseudomonadota</taxon>
        <taxon>Betaproteobacteria</taxon>
        <taxon>Candidatus Accumulibacter</taxon>
    </lineage>
</organism>